<evidence type="ECO:0000256" key="6">
    <source>
        <dbReference type="SAM" id="MobiDB-lite"/>
    </source>
</evidence>
<feature type="region of interest" description="Disordered" evidence="6">
    <location>
        <begin position="382"/>
        <end position="408"/>
    </location>
</feature>
<name>A0AAW0Q9Y9_9PEZI</name>
<dbReference type="Proteomes" id="UP001392437">
    <property type="component" value="Unassembled WGS sequence"/>
</dbReference>
<reference evidence="8 9" key="1">
    <citation type="submission" date="2023-01" db="EMBL/GenBank/DDBJ databases">
        <title>Analysis of 21 Apiospora genomes using comparative genomics revels a genus with tremendous synthesis potential of carbohydrate active enzymes and secondary metabolites.</title>
        <authorList>
            <person name="Sorensen T."/>
        </authorList>
    </citation>
    <scope>NUCLEOTIDE SEQUENCE [LARGE SCALE GENOMIC DNA]</scope>
    <source>
        <strain evidence="8 9">CBS 117206</strain>
    </source>
</reference>
<evidence type="ECO:0000256" key="4">
    <source>
        <dbReference type="ARBA" id="ARBA00022833"/>
    </source>
</evidence>
<dbReference type="Pfam" id="PF00096">
    <property type="entry name" value="zf-C2H2"/>
    <property type="match status" value="1"/>
</dbReference>
<evidence type="ECO:0000256" key="2">
    <source>
        <dbReference type="ARBA" id="ARBA00022737"/>
    </source>
</evidence>
<keyword evidence="4" id="KW-0862">Zinc</keyword>
<dbReference type="PANTHER" id="PTHR24409">
    <property type="entry name" value="ZINC FINGER PROTEIN 142"/>
    <property type="match status" value="1"/>
</dbReference>
<evidence type="ECO:0000313" key="9">
    <source>
        <dbReference type="Proteomes" id="UP001392437"/>
    </source>
</evidence>
<evidence type="ECO:0000256" key="3">
    <source>
        <dbReference type="ARBA" id="ARBA00022771"/>
    </source>
</evidence>
<dbReference type="PANTHER" id="PTHR24409:SF295">
    <property type="entry name" value="AZ2-RELATED"/>
    <property type="match status" value="1"/>
</dbReference>
<dbReference type="EMBL" id="JAQQWP010000009">
    <property type="protein sequence ID" value="KAK8100023.1"/>
    <property type="molecule type" value="Genomic_DNA"/>
</dbReference>
<keyword evidence="2" id="KW-0677">Repeat</keyword>
<dbReference type="SUPFAM" id="SSF57667">
    <property type="entry name" value="beta-beta-alpha zinc fingers"/>
    <property type="match status" value="1"/>
</dbReference>
<evidence type="ECO:0000259" key="7">
    <source>
        <dbReference type="PROSITE" id="PS50157"/>
    </source>
</evidence>
<feature type="domain" description="C2H2-type" evidence="7">
    <location>
        <begin position="266"/>
        <end position="292"/>
    </location>
</feature>
<protein>
    <recommendedName>
        <fullName evidence="7">C2H2-type domain-containing protein</fullName>
    </recommendedName>
</protein>
<sequence length="408" mass="45673">MTSNNVLPFSAATFAGHTAQMASQAIPHTCPRPECGGVFTSAADLYQHQYRKSHWRCVKCDINYYDGHSLKLHNAERHVPEAELKCPGCKSIFKLPTNLMKHIEINQCPVIKLHMINEARKRRVDFANGLGSMNPANDNSLFREMIKEDVDDEFRPFCQPDKLVHNFVKMGDDDDLLLTRQPETPKNEPDPYPQDIDKVPDLLTGDNLAALDRAFDENDAGPWASKEEIQALPVVQPTHKHYAIPVDPTKEGYNAAAFWEPYFEKYKCPHIRCGKKFERASALTSHLKGPSHRPGIQISCPYCAKTFVGMADAIAHAEKTNKCRIRDSDLFREFVANVSGGLIDVFMTQPEGIAIHVPTYVVPPNILAELLPGLRAKSQAHGKAVTPGLVSPKSEARQSSPGRRDDRW</sequence>
<dbReference type="PROSITE" id="PS00028">
    <property type="entry name" value="ZINC_FINGER_C2H2_1"/>
    <property type="match status" value="3"/>
</dbReference>
<keyword evidence="3 5" id="KW-0863">Zinc-finger</keyword>
<keyword evidence="9" id="KW-1185">Reference proteome</keyword>
<gene>
    <name evidence="8" type="ORF">PG999_010397</name>
</gene>
<organism evidence="8 9">
    <name type="scientific">Apiospora kogelbergensis</name>
    <dbReference type="NCBI Taxonomy" id="1337665"/>
    <lineage>
        <taxon>Eukaryota</taxon>
        <taxon>Fungi</taxon>
        <taxon>Dikarya</taxon>
        <taxon>Ascomycota</taxon>
        <taxon>Pezizomycotina</taxon>
        <taxon>Sordariomycetes</taxon>
        <taxon>Xylariomycetidae</taxon>
        <taxon>Amphisphaeriales</taxon>
        <taxon>Apiosporaceae</taxon>
        <taxon>Apiospora</taxon>
    </lineage>
</organism>
<dbReference type="Gene3D" id="3.30.160.60">
    <property type="entry name" value="Classic Zinc Finger"/>
    <property type="match status" value="2"/>
</dbReference>
<dbReference type="InterPro" id="IPR036236">
    <property type="entry name" value="Znf_C2H2_sf"/>
</dbReference>
<dbReference type="GO" id="GO:0000981">
    <property type="term" value="F:DNA-binding transcription factor activity, RNA polymerase II-specific"/>
    <property type="evidence" value="ECO:0007669"/>
    <property type="project" value="TreeGrafter"/>
</dbReference>
<evidence type="ECO:0000313" key="8">
    <source>
        <dbReference type="EMBL" id="KAK8100023.1"/>
    </source>
</evidence>
<proteinExistence type="predicted"/>
<dbReference type="PROSITE" id="PS50157">
    <property type="entry name" value="ZINC_FINGER_C2H2_2"/>
    <property type="match status" value="2"/>
</dbReference>
<accession>A0AAW0Q9Y9</accession>
<dbReference type="GO" id="GO:0000977">
    <property type="term" value="F:RNA polymerase II transcription regulatory region sequence-specific DNA binding"/>
    <property type="evidence" value="ECO:0007669"/>
    <property type="project" value="TreeGrafter"/>
</dbReference>
<dbReference type="GO" id="GO:0008270">
    <property type="term" value="F:zinc ion binding"/>
    <property type="evidence" value="ECO:0007669"/>
    <property type="project" value="UniProtKB-KW"/>
</dbReference>
<dbReference type="InterPro" id="IPR013087">
    <property type="entry name" value="Znf_C2H2_type"/>
</dbReference>
<dbReference type="AlphaFoldDB" id="A0AAW0Q9Y9"/>
<comment type="caution">
    <text evidence="8">The sequence shown here is derived from an EMBL/GenBank/DDBJ whole genome shotgun (WGS) entry which is preliminary data.</text>
</comment>
<evidence type="ECO:0000256" key="1">
    <source>
        <dbReference type="ARBA" id="ARBA00022723"/>
    </source>
</evidence>
<feature type="domain" description="C2H2-type" evidence="7">
    <location>
        <begin position="28"/>
        <end position="54"/>
    </location>
</feature>
<dbReference type="GO" id="GO:0005634">
    <property type="term" value="C:nucleus"/>
    <property type="evidence" value="ECO:0007669"/>
    <property type="project" value="TreeGrafter"/>
</dbReference>
<evidence type="ECO:0000256" key="5">
    <source>
        <dbReference type="PROSITE-ProRule" id="PRU00042"/>
    </source>
</evidence>
<dbReference type="SMART" id="SM00355">
    <property type="entry name" value="ZnF_C2H2"/>
    <property type="match status" value="4"/>
</dbReference>
<keyword evidence="1" id="KW-0479">Metal-binding</keyword>